<dbReference type="GO" id="GO:0009341">
    <property type="term" value="C:beta-galactosidase complex"/>
    <property type="evidence" value="ECO:0007669"/>
    <property type="project" value="InterPro"/>
</dbReference>
<dbReference type="GO" id="GO:0046872">
    <property type="term" value="F:metal ion binding"/>
    <property type="evidence" value="ECO:0007669"/>
    <property type="project" value="UniProtKB-KW"/>
</dbReference>
<feature type="binding site" evidence="9">
    <location>
        <position position="115"/>
    </location>
    <ligand>
        <name>Zn(2+)</name>
        <dbReference type="ChEBI" id="CHEBI:29105"/>
    </ligand>
</feature>
<dbReference type="OrthoDB" id="9800974at2"/>
<dbReference type="SUPFAM" id="SSF51445">
    <property type="entry name" value="(Trans)glycosidases"/>
    <property type="match status" value="1"/>
</dbReference>
<evidence type="ECO:0000256" key="1">
    <source>
        <dbReference type="ARBA" id="ARBA00001412"/>
    </source>
</evidence>
<evidence type="ECO:0000259" key="10">
    <source>
        <dbReference type="Pfam" id="PF02449"/>
    </source>
</evidence>
<dbReference type="GO" id="GO:0006012">
    <property type="term" value="P:galactose metabolic process"/>
    <property type="evidence" value="ECO:0007669"/>
    <property type="project" value="InterPro"/>
</dbReference>
<evidence type="ECO:0000256" key="2">
    <source>
        <dbReference type="ARBA" id="ARBA00005940"/>
    </source>
</evidence>
<proteinExistence type="inferred from homology"/>
<evidence type="ECO:0000313" key="13">
    <source>
        <dbReference type="EMBL" id="OAK68410.1"/>
    </source>
</evidence>
<dbReference type="STRING" id="217031.ABB05_15080"/>
<dbReference type="InterPro" id="IPR013738">
    <property type="entry name" value="Beta_galactosidase_Trimer"/>
</dbReference>
<dbReference type="PATRIC" id="fig|217031.6.peg.3244"/>
<reference evidence="13 14" key="1">
    <citation type="submission" date="2015-05" db="EMBL/GenBank/DDBJ databases">
        <title>Comparison of genome.</title>
        <authorList>
            <person name="Zheng Z."/>
            <person name="Sun M."/>
        </authorList>
    </citation>
    <scope>NUCLEOTIDE SEQUENCE [LARGE SCALE GENOMIC DNA]</scope>
    <source>
        <strain evidence="13 14">G25-74</strain>
    </source>
</reference>
<dbReference type="InterPro" id="IPR029062">
    <property type="entry name" value="Class_I_gatase-like"/>
</dbReference>
<feature type="active site" description="Proton donor" evidence="7">
    <location>
        <position position="150"/>
    </location>
</feature>
<feature type="binding site" evidence="9">
    <location>
        <position position="160"/>
    </location>
    <ligand>
        <name>Zn(2+)</name>
        <dbReference type="ChEBI" id="CHEBI:29105"/>
    </ligand>
</feature>
<feature type="binding site" evidence="8">
    <location>
        <position position="149"/>
    </location>
    <ligand>
        <name>substrate</name>
    </ligand>
</feature>
<comment type="similarity">
    <text evidence="2 6">Belongs to the glycosyl hydrolase 42 family.</text>
</comment>
<dbReference type="InterPro" id="IPR017853">
    <property type="entry name" value="GH"/>
</dbReference>
<evidence type="ECO:0000256" key="7">
    <source>
        <dbReference type="PIRSR" id="PIRSR001084-1"/>
    </source>
</evidence>
<organism evidence="13 14">
    <name type="scientific">Lederbergia galactosidilytica</name>
    <dbReference type="NCBI Taxonomy" id="217031"/>
    <lineage>
        <taxon>Bacteria</taxon>
        <taxon>Bacillati</taxon>
        <taxon>Bacillota</taxon>
        <taxon>Bacilli</taxon>
        <taxon>Bacillales</taxon>
        <taxon>Bacillaceae</taxon>
        <taxon>Lederbergia</taxon>
    </lineage>
</organism>
<dbReference type="Gene3D" id="2.60.40.1180">
    <property type="entry name" value="Golgi alpha-mannosidase II"/>
    <property type="match status" value="1"/>
</dbReference>
<keyword evidence="9" id="KW-0862">Zinc</keyword>
<accession>A0A177ZM52</accession>
<evidence type="ECO:0000256" key="8">
    <source>
        <dbReference type="PIRSR" id="PIRSR001084-2"/>
    </source>
</evidence>
<dbReference type="PANTHER" id="PTHR36447">
    <property type="entry name" value="BETA-GALACTOSIDASE GANA"/>
    <property type="match status" value="1"/>
</dbReference>
<gene>
    <name evidence="13" type="ORF">ABB05_15080</name>
</gene>
<keyword evidence="14" id="KW-1185">Reference proteome</keyword>
<sequence length="675" mass="77496">MISQKLPKIWYGGDYNPEQWHEEVWNEDVRMFKIAGIDVATLNVFAWARNQPDENTYDFSGLDATIDRLYKNGIYTCLGTSTAAHPAWMAKKYPDVLRVDYNGRKRKFGGRHNSCPNSPTFRKYSERMAEKLAERYKDHPAVLVWHVNNEYGGYCYCENCADSFRNWLKETYQSIEAVNKSWNTAFWGHTFYDWDEIVPPNVLSEEWDGNRTNFQGISLDYRRFQSDRLLECFKLERDAIRKHTPDIPITTNLMGLYPELDYFKWGKEMDVVSWDNYPSIDTPISMTAMTHDLMRALKSGKPFMLMEQTPSQQNWQAYNSLKRPGVMRLWSYQAVSRGADTVLFFQLRRSIGATEKFHGAVIEHVGHEHTRVFRETATLGRELAELSDHIIDAQVNAKVAIVFDWENRWGIDLTSGPSVALDYVKEVHKYYDALYQQNIQVDMIGIDEDLSNYDLVIAPVLYMVKGDYHKKLEKFVADGGTFVTTFFSGIVDEHDLVTTGGYPGKLRNLLGIWSEEIDALHPDVYNQIVIKDKITHLEGEYQCNILFDLIHSEGAEVVAEYGDDFYKGMPAVTRNTFGSGEAWYIASSPDSAFLQDLMADLCAAKEIKPLLTSEPGVEVSQRVKEGQEYLFVMNHNNKTSQFELGNEQKRDLLTGETVNGTISIAAHDVMILTDQ</sequence>
<name>A0A177ZM52_9BACI</name>
<dbReference type="InterPro" id="IPR013780">
    <property type="entry name" value="Glyco_hydro_b"/>
</dbReference>
<feature type="binding site" evidence="8">
    <location>
        <position position="315"/>
    </location>
    <ligand>
        <name>substrate</name>
    </ligand>
</feature>
<keyword evidence="9" id="KW-0479">Metal-binding</keyword>
<dbReference type="InterPro" id="IPR003476">
    <property type="entry name" value="Glyco_hydro_42"/>
</dbReference>
<feature type="active site" description="Nucleophile" evidence="7">
    <location>
        <position position="307"/>
    </location>
</feature>
<dbReference type="Gene3D" id="3.40.50.880">
    <property type="match status" value="1"/>
</dbReference>
<dbReference type="Gene3D" id="3.20.20.80">
    <property type="entry name" value="Glycosidases"/>
    <property type="match status" value="1"/>
</dbReference>
<evidence type="ECO:0000256" key="3">
    <source>
        <dbReference type="ARBA" id="ARBA00012756"/>
    </source>
</evidence>
<evidence type="ECO:0000256" key="4">
    <source>
        <dbReference type="ARBA" id="ARBA00022801"/>
    </source>
</evidence>
<dbReference type="Proteomes" id="UP000077881">
    <property type="component" value="Unassembled WGS sequence"/>
</dbReference>
<dbReference type="Pfam" id="PF08532">
    <property type="entry name" value="Glyco_hydro_42M"/>
    <property type="match status" value="1"/>
</dbReference>
<dbReference type="EMBL" id="LDJR01000056">
    <property type="protein sequence ID" value="OAK68410.1"/>
    <property type="molecule type" value="Genomic_DNA"/>
</dbReference>
<dbReference type="AlphaFoldDB" id="A0A177ZM52"/>
<dbReference type="PANTHER" id="PTHR36447:SF1">
    <property type="entry name" value="BETA-GALACTOSIDASE GANA"/>
    <property type="match status" value="1"/>
</dbReference>
<dbReference type="InterPro" id="IPR013529">
    <property type="entry name" value="Glyco_hydro_42_N"/>
</dbReference>
<dbReference type="EC" id="3.2.1.23" evidence="3 6"/>
<evidence type="ECO:0000313" key="14">
    <source>
        <dbReference type="Proteomes" id="UP000077881"/>
    </source>
</evidence>
<comment type="catalytic activity">
    <reaction evidence="1 6">
        <text>Hydrolysis of terminal non-reducing beta-D-galactose residues in beta-D-galactosides.</text>
        <dbReference type="EC" id="3.2.1.23"/>
    </reaction>
</comment>
<evidence type="ECO:0000259" key="12">
    <source>
        <dbReference type="Pfam" id="PF08533"/>
    </source>
</evidence>
<evidence type="ECO:0000256" key="9">
    <source>
        <dbReference type="PIRSR" id="PIRSR001084-3"/>
    </source>
</evidence>
<keyword evidence="4 6" id="KW-0378">Hydrolase</keyword>
<dbReference type="RefSeq" id="WP_064468443.1">
    <property type="nucleotide sequence ID" value="NZ_LDJR01000056.1"/>
</dbReference>
<evidence type="ECO:0000259" key="11">
    <source>
        <dbReference type="Pfam" id="PF08532"/>
    </source>
</evidence>
<feature type="domain" description="Beta-galactosidase trimerisation" evidence="11">
    <location>
        <begin position="397"/>
        <end position="607"/>
    </location>
</feature>
<dbReference type="InterPro" id="IPR013739">
    <property type="entry name" value="Beta_galactosidase_C"/>
</dbReference>
<dbReference type="PIRSF" id="PIRSF001084">
    <property type="entry name" value="B-galactosidase"/>
    <property type="match status" value="1"/>
</dbReference>
<dbReference type="GO" id="GO:0004565">
    <property type="term" value="F:beta-galactosidase activity"/>
    <property type="evidence" value="ECO:0007669"/>
    <property type="project" value="UniProtKB-EC"/>
</dbReference>
<feature type="binding site" evidence="9">
    <location>
        <position position="157"/>
    </location>
    <ligand>
        <name>Zn(2+)</name>
        <dbReference type="ChEBI" id="CHEBI:29105"/>
    </ligand>
</feature>
<dbReference type="Pfam" id="PF08533">
    <property type="entry name" value="Glyco_hydro_42C"/>
    <property type="match status" value="1"/>
</dbReference>
<protein>
    <recommendedName>
        <fullName evidence="3 6">Beta-galactosidase</fullName>
        <shortName evidence="6">Beta-gal</shortName>
        <ecNumber evidence="3 6">3.2.1.23</ecNumber>
    </recommendedName>
</protein>
<dbReference type="Pfam" id="PF02449">
    <property type="entry name" value="Glyco_hydro_42"/>
    <property type="match status" value="1"/>
</dbReference>
<evidence type="ECO:0000256" key="5">
    <source>
        <dbReference type="ARBA" id="ARBA00023295"/>
    </source>
</evidence>
<feature type="domain" description="Beta-galactosidase C-terminal" evidence="12">
    <location>
        <begin position="616"/>
        <end position="672"/>
    </location>
</feature>
<evidence type="ECO:0000256" key="6">
    <source>
        <dbReference type="PIRNR" id="PIRNR001084"/>
    </source>
</evidence>
<feature type="domain" description="Glycoside hydrolase family 42 N-terminal" evidence="10">
    <location>
        <begin position="14"/>
        <end position="385"/>
    </location>
</feature>
<comment type="caution">
    <text evidence="13">The sequence shown here is derived from an EMBL/GenBank/DDBJ whole genome shotgun (WGS) entry which is preliminary data.</text>
</comment>
<feature type="binding site" evidence="8">
    <location>
        <position position="111"/>
    </location>
    <ligand>
        <name>substrate</name>
    </ligand>
</feature>
<keyword evidence="5 6" id="KW-0326">Glycosidase</keyword>
<dbReference type="SUPFAM" id="SSF52317">
    <property type="entry name" value="Class I glutamine amidotransferase-like"/>
    <property type="match status" value="1"/>
</dbReference>
<feature type="binding site" evidence="9">
    <location>
        <position position="155"/>
    </location>
    <ligand>
        <name>Zn(2+)</name>
        <dbReference type="ChEBI" id="CHEBI:29105"/>
    </ligand>
</feature>
<dbReference type="CDD" id="cd03143">
    <property type="entry name" value="A4_beta-galactosidase_middle_domain"/>
    <property type="match status" value="1"/>
</dbReference>